<dbReference type="SUPFAM" id="SSF88659">
    <property type="entry name" value="Sigma3 and sigma4 domains of RNA polymerase sigma factors"/>
    <property type="match status" value="1"/>
</dbReference>
<dbReference type="InterPro" id="IPR013324">
    <property type="entry name" value="RNA_pol_sigma_r3/r4-like"/>
</dbReference>
<evidence type="ECO:0000256" key="5">
    <source>
        <dbReference type="ARBA" id="ARBA00023163"/>
    </source>
</evidence>
<dbReference type="PANTHER" id="PTHR43133">
    <property type="entry name" value="RNA POLYMERASE ECF-TYPE SIGMA FACTO"/>
    <property type="match status" value="1"/>
</dbReference>
<keyword evidence="5" id="KW-0804">Transcription</keyword>
<dbReference type="InterPro" id="IPR013249">
    <property type="entry name" value="RNA_pol_sigma70_r4_t2"/>
</dbReference>
<name>A0A5K8ADU7_9BACT</name>
<dbReference type="GO" id="GO:0016987">
    <property type="term" value="F:sigma factor activity"/>
    <property type="evidence" value="ECO:0007669"/>
    <property type="project" value="UniProtKB-KW"/>
</dbReference>
<gene>
    <name evidence="8" type="primary">sigE_2</name>
    <name evidence="8" type="ORF">DSCOOX_33000</name>
</gene>
<dbReference type="RefSeq" id="WP_155311209.1">
    <property type="nucleotide sequence ID" value="NZ_AP021879.1"/>
</dbReference>
<evidence type="ECO:0000313" key="9">
    <source>
        <dbReference type="Proteomes" id="UP000422108"/>
    </source>
</evidence>
<dbReference type="NCBIfam" id="TIGR02937">
    <property type="entry name" value="sigma70-ECF"/>
    <property type="match status" value="1"/>
</dbReference>
<dbReference type="Gene3D" id="1.10.10.10">
    <property type="entry name" value="Winged helix-like DNA-binding domain superfamily/Winged helix DNA-binding domain"/>
    <property type="match status" value="1"/>
</dbReference>
<dbReference type="InterPro" id="IPR007627">
    <property type="entry name" value="RNA_pol_sigma70_r2"/>
</dbReference>
<sequence>MIFRSRHIRRSDADLVARVADGDEGAFGELLKRHQDAVYGFAWRMLRDPQEAEDITQEAFLRLYQAAGRYRPKASLRTLLLRIAKNLCIDYYRKKRPERIDPFPDIPGSETPLGLLENAIDADRLEKAIDGLPVNQRTAIVLRHTQQLPYQRIADVMDLSVGAVESLLVRARRRLREVLREDG</sequence>
<evidence type="ECO:0000256" key="4">
    <source>
        <dbReference type="ARBA" id="ARBA00023125"/>
    </source>
</evidence>
<keyword evidence="9" id="KW-1185">Reference proteome</keyword>
<reference evidence="8 9" key="1">
    <citation type="submission" date="2019-11" db="EMBL/GenBank/DDBJ databases">
        <title>Comparative genomics of hydrocarbon-degrading Desulfosarcina strains.</title>
        <authorList>
            <person name="Watanabe M."/>
            <person name="Kojima H."/>
            <person name="Fukui M."/>
        </authorList>
    </citation>
    <scope>NUCLEOTIDE SEQUENCE [LARGE SCALE GENOMIC DNA]</scope>
    <source>
        <strain evidence="9">oXyS1</strain>
    </source>
</reference>
<keyword evidence="4" id="KW-0238">DNA-binding</keyword>
<evidence type="ECO:0000313" key="8">
    <source>
        <dbReference type="EMBL" id="BBO90120.1"/>
    </source>
</evidence>
<feature type="domain" description="RNA polymerase sigma-70 region 2" evidence="6">
    <location>
        <begin position="30"/>
        <end position="96"/>
    </location>
</feature>
<keyword evidence="3" id="KW-0731">Sigma factor</keyword>
<keyword evidence="2" id="KW-0805">Transcription regulation</keyword>
<dbReference type="Pfam" id="PF04542">
    <property type="entry name" value="Sigma70_r2"/>
    <property type="match status" value="1"/>
</dbReference>
<organism evidence="8 9">
    <name type="scientific">Desulfosarcina ovata subsp. ovata</name>
    <dbReference type="NCBI Taxonomy" id="2752305"/>
    <lineage>
        <taxon>Bacteria</taxon>
        <taxon>Pseudomonadati</taxon>
        <taxon>Thermodesulfobacteriota</taxon>
        <taxon>Desulfobacteria</taxon>
        <taxon>Desulfobacterales</taxon>
        <taxon>Desulfosarcinaceae</taxon>
        <taxon>Desulfosarcina</taxon>
    </lineage>
</organism>
<dbReference type="Proteomes" id="UP000422108">
    <property type="component" value="Chromosome"/>
</dbReference>
<dbReference type="GO" id="GO:0003677">
    <property type="term" value="F:DNA binding"/>
    <property type="evidence" value="ECO:0007669"/>
    <property type="project" value="UniProtKB-KW"/>
</dbReference>
<evidence type="ECO:0000259" key="7">
    <source>
        <dbReference type="Pfam" id="PF08281"/>
    </source>
</evidence>
<dbReference type="SUPFAM" id="SSF88946">
    <property type="entry name" value="Sigma2 domain of RNA polymerase sigma factors"/>
    <property type="match status" value="1"/>
</dbReference>
<dbReference type="InterPro" id="IPR014284">
    <property type="entry name" value="RNA_pol_sigma-70_dom"/>
</dbReference>
<dbReference type="InterPro" id="IPR039425">
    <property type="entry name" value="RNA_pol_sigma-70-like"/>
</dbReference>
<dbReference type="InterPro" id="IPR036388">
    <property type="entry name" value="WH-like_DNA-bd_sf"/>
</dbReference>
<evidence type="ECO:0000259" key="6">
    <source>
        <dbReference type="Pfam" id="PF04542"/>
    </source>
</evidence>
<proteinExistence type="inferred from homology"/>
<comment type="similarity">
    <text evidence="1">Belongs to the sigma-70 factor family. ECF subfamily.</text>
</comment>
<evidence type="ECO:0000256" key="2">
    <source>
        <dbReference type="ARBA" id="ARBA00023015"/>
    </source>
</evidence>
<dbReference type="Gene3D" id="1.10.1740.10">
    <property type="match status" value="1"/>
</dbReference>
<dbReference type="GO" id="GO:0006352">
    <property type="term" value="P:DNA-templated transcription initiation"/>
    <property type="evidence" value="ECO:0007669"/>
    <property type="project" value="InterPro"/>
</dbReference>
<accession>A0A5K8ADU7</accession>
<dbReference type="Pfam" id="PF08281">
    <property type="entry name" value="Sigma70_r4_2"/>
    <property type="match status" value="1"/>
</dbReference>
<feature type="domain" description="RNA polymerase sigma factor 70 region 4 type 2" evidence="7">
    <location>
        <begin position="123"/>
        <end position="175"/>
    </location>
</feature>
<evidence type="ECO:0000256" key="1">
    <source>
        <dbReference type="ARBA" id="ARBA00010641"/>
    </source>
</evidence>
<dbReference type="PANTHER" id="PTHR43133:SF8">
    <property type="entry name" value="RNA POLYMERASE SIGMA FACTOR HI_1459-RELATED"/>
    <property type="match status" value="1"/>
</dbReference>
<evidence type="ECO:0000256" key="3">
    <source>
        <dbReference type="ARBA" id="ARBA00023082"/>
    </source>
</evidence>
<protein>
    <submittedName>
        <fullName evidence="8">RNA polymerase sigma factor</fullName>
    </submittedName>
</protein>
<dbReference type="InterPro" id="IPR013325">
    <property type="entry name" value="RNA_pol_sigma_r2"/>
</dbReference>
<dbReference type="EMBL" id="AP021879">
    <property type="protein sequence ID" value="BBO90120.1"/>
    <property type="molecule type" value="Genomic_DNA"/>
</dbReference>
<dbReference type="AlphaFoldDB" id="A0A5K8ADU7"/>